<dbReference type="OrthoDB" id="6315841at2"/>
<dbReference type="SUPFAM" id="SSF52833">
    <property type="entry name" value="Thioredoxin-like"/>
    <property type="match status" value="1"/>
</dbReference>
<dbReference type="GO" id="GO:1902201">
    <property type="term" value="P:negative regulation of bacterial-type flagellum-dependent cell motility"/>
    <property type="evidence" value="ECO:0007669"/>
    <property type="project" value="TreeGrafter"/>
</dbReference>
<sequence length="504" mass="56866">MAEYIVHGDINCPFSYALHEMLCSQNLMHRVDWRMVEHDAIASSYQDSAENMAELANDIFTIRHRAPDITISLPQTLGNSLFPSLCITAVQLKHPDRATTFLRSLYRALWIKGKDISSPAVIYDCLEEAGLPIELDIDGLCEETLLYQQNEWEAHNPGLQTPTIQAQDGRRLAGLLDQKSVLDFLRGAEINQELSSRSRQQNQMTIAIYGDEKITELWGVLATLRDDSNLLLPQSMQALHDMLLSQERCPDLILLNNTGQQRDLNDLCRAISHQVREQRVPIAVIGPPISDAEEVELYELGIADYLIQTRAPDIIRARINLLLQLKSAHDMLSRAASIDALTQVYNRREFERYFETEWRRGQRSRQPISVILLDIDHFKAFNDNYGHLQGDHCLQQIASTIQASARRAQDLVCRYGGEEFVILLPETNQEGASVLAEQIRQNIVALNIPHAAAFAHQPVSASLGIATALPANRDLSPRQLLQDADSALYKAKHNGRNRVERLTS</sequence>
<comment type="cofactor">
    <cofactor evidence="1">
        <name>Mg(2+)</name>
        <dbReference type="ChEBI" id="CHEBI:18420"/>
    </cofactor>
</comment>
<evidence type="ECO:0000313" key="6">
    <source>
        <dbReference type="Proteomes" id="UP000198749"/>
    </source>
</evidence>
<keyword evidence="6" id="KW-1185">Reference proteome</keyword>
<dbReference type="GO" id="GO:0052621">
    <property type="term" value="F:diguanylate cyclase activity"/>
    <property type="evidence" value="ECO:0007669"/>
    <property type="project" value="UniProtKB-EC"/>
</dbReference>
<evidence type="ECO:0000313" key="5">
    <source>
        <dbReference type="EMBL" id="SEQ20350.1"/>
    </source>
</evidence>
<accession>A0A1H9E3Q2</accession>
<protein>
    <recommendedName>
        <fullName evidence="2">diguanylate cyclase</fullName>
        <ecNumber evidence="2">2.7.7.65</ecNumber>
    </recommendedName>
</protein>
<dbReference type="Proteomes" id="UP000198749">
    <property type="component" value="Unassembled WGS sequence"/>
</dbReference>
<dbReference type="InterPro" id="IPR001853">
    <property type="entry name" value="DSBA-like_thioredoxin_dom"/>
</dbReference>
<feature type="domain" description="GGDEF" evidence="4">
    <location>
        <begin position="366"/>
        <end position="504"/>
    </location>
</feature>
<dbReference type="AlphaFoldDB" id="A0A1H9E3Q2"/>
<dbReference type="InterPro" id="IPR029787">
    <property type="entry name" value="Nucleotide_cyclase"/>
</dbReference>
<evidence type="ECO:0000256" key="2">
    <source>
        <dbReference type="ARBA" id="ARBA00012528"/>
    </source>
</evidence>
<dbReference type="GO" id="GO:0016491">
    <property type="term" value="F:oxidoreductase activity"/>
    <property type="evidence" value="ECO:0007669"/>
    <property type="project" value="InterPro"/>
</dbReference>
<evidence type="ECO:0000259" key="4">
    <source>
        <dbReference type="PROSITE" id="PS50887"/>
    </source>
</evidence>
<gene>
    <name evidence="5" type="ORF">SAMN03080615_00672</name>
</gene>
<dbReference type="PANTHER" id="PTHR45138">
    <property type="entry name" value="REGULATORY COMPONENTS OF SENSORY TRANSDUCTION SYSTEM"/>
    <property type="match status" value="1"/>
</dbReference>
<dbReference type="PANTHER" id="PTHR45138:SF9">
    <property type="entry name" value="DIGUANYLATE CYCLASE DGCM-RELATED"/>
    <property type="match status" value="1"/>
</dbReference>
<dbReference type="FunFam" id="3.30.70.270:FF:000001">
    <property type="entry name" value="Diguanylate cyclase domain protein"/>
    <property type="match status" value="1"/>
</dbReference>
<dbReference type="Gene3D" id="3.30.70.270">
    <property type="match status" value="1"/>
</dbReference>
<comment type="catalytic activity">
    <reaction evidence="3">
        <text>2 GTP = 3',3'-c-di-GMP + 2 diphosphate</text>
        <dbReference type="Rhea" id="RHEA:24898"/>
        <dbReference type="ChEBI" id="CHEBI:33019"/>
        <dbReference type="ChEBI" id="CHEBI:37565"/>
        <dbReference type="ChEBI" id="CHEBI:58805"/>
        <dbReference type="EC" id="2.7.7.65"/>
    </reaction>
</comment>
<dbReference type="EC" id="2.7.7.65" evidence="2"/>
<dbReference type="Pfam" id="PF00990">
    <property type="entry name" value="GGDEF"/>
    <property type="match status" value="1"/>
</dbReference>
<dbReference type="GO" id="GO:0043709">
    <property type="term" value="P:cell adhesion involved in single-species biofilm formation"/>
    <property type="evidence" value="ECO:0007669"/>
    <property type="project" value="TreeGrafter"/>
</dbReference>
<dbReference type="InterPro" id="IPR050469">
    <property type="entry name" value="Diguanylate_Cyclase"/>
</dbReference>
<dbReference type="InterPro" id="IPR043128">
    <property type="entry name" value="Rev_trsase/Diguanyl_cyclase"/>
</dbReference>
<dbReference type="Pfam" id="PF01323">
    <property type="entry name" value="DSBA"/>
    <property type="match status" value="1"/>
</dbReference>
<dbReference type="EMBL" id="FOGB01000002">
    <property type="protein sequence ID" value="SEQ20350.1"/>
    <property type="molecule type" value="Genomic_DNA"/>
</dbReference>
<evidence type="ECO:0000256" key="1">
    <source>
        <dbReference type="ARBA" id="ARBA00001946"/>
    </source>
</evidence>
<dbReference type="Gene3D" id="3.40.50.2300">
    <property type="match status" value="1"/>
</dbReference>
<dbReference type="STRING" id="355243.SAMN03080615_00672"/>
<dbReference type="CDD" id="cd01949">
    <property type="entry name" value="GGDEF"/>
    <property type="match status" value="1"/>
</dbReference>
<dbReference type="RefSeq" id="WP_091354036.1">
    <property type="nucleotide sequence ID" value="NZ_AP025284.1"/>
</dbReference>
<proteinExistence type="predicted"/>
<dbReference type="NCBIfam" id="TIGR00254">
    <property type="entry name" value="GGDEF"/>
    <property type="match status" value="1"/>
</dbReference>
<dbReference type="SMART" id="SM00267">
    <property type="entry name" value="GGDEF"/>
    <property type="match status" value="1"/>
</dbReference>
<evidence type="ECO:0000256" key="3">
    <source>
        <dbReference type="ARBA" id="ARBA00034247"/>
    </source>
</evidence>
<name>A0A1H9E3Q2_9GAMM</name>
<dbReference type="InterPro" id="IPR000160">
    <property type="entry name" value="GGDEF_dom"/>
</dbReference>
<organism evidence="5 6">
    <name type="scientific">Amphritea atlantica</name>
    <dbReference type="NCBI Taxonomy" id="355243"/>
    <lineage>
        <taxon>Bacteria</taxon>
        <taxon>Pseudomonadati</taxon>
        <taxon>Pseudomonadota</taxon>
        <taxon>Gammaproteobacteria</taxon>
        <taxon>Oceanospirillales</taxon>
        <taxon>Oceanospirillaceae</taxon>
        <taxon>Amphritea</taxon>
    </lineage>
</organism>
<reference evidence="6" key="1">
    <citation type="submission" date="2016-10" db="EMBL/GenBank/DDBJ databases">
        <authorList>
            <person name="Varghese N."/>
            <person name="Submissions S."/>
        </authorList>
    </citation>
    <scope>NUCLEOTIDE SEQUENCE [LARGE SCALE GENOMIC DNA]</scope>
    <source>
        <strain evidence="6">DSM 18887</strain>
    </source>
</reference>
<dbReference type="Gene3D" id="3.40.30.10">
    <property type="entry name" value="Glutaredoxin"/>
    <property type="match status" value="1"/>
</dbReference>
<dbReference type="PROSITE" id="PS50887">
    <property type="entry name" value="GGDEF"/>
    <property type="match status" value="1"/>
</dbReference>
<dbReference type="SUPFAM" id="SSF55073">
    <property type="entry name" value="Nucleotide cyclase"/>
    <property type="match status" value="1"/>
</dbReference>
<dbReference type="SUPFAM" id="SSF52172">
    <property type="entry name" value="CheY-like"/>
    <property type="match status" value="1"/>
</dbReference>
<dbReference type="InterPro" id="IPR011006">
    <property type="entry name" value="CheY-like_superfamily"/>
</dbReference>
<dbReference type="GO" id="GO:0005886">
    <property type="term" value="C:plasma membrane"/>
    <property type="evidence" value="ECO:0007669"/>
    <property type="project" value="TreeGrafter"/>
</dbReference>
<dbReference type="InterPro" id="IPR036249">
    <property type="entry name" value="Thioredoxin-like_sf"/>
</dbReference>